<evidence type="ECO:0000256" key="1">
    <source>
        <dbReference type="ARBA" id="ARBA00004286"/>
    </source>
</evidence>
<sequence length="173" mass="19539">MMCIGKKGRKISDLSIERGNNQEASSTWDGEDCQDGFVGEWDDGQDSDVVDPNASDLVTQPRKVQKIDVDYDRTSKEVDVRILKETLWERIQDFSIISEEDYGERSESAVSFKRLLNSFPARCAAAAPENISVHLCFICLLHLANENSLKIQDCSSLDELSISNIQNFWEAKD</sequence>
<keyword evidence="7" id="KW-0132">Cell division</keyword>
<evidence type="ECO:0000256" key="3">
    <source>
        <dbReference type="ARBA" id="ARBA00009471"/>
    </source>
</evidence>
<accession>D5A927</accession>
<evidence type="ECO:0000256" key="5">
    <source>
        <dbReference type="ARBA" id="ARBA00022454"/>
    </source>
</evidence>
<dbReference type="GO" id="GO:0051301">
    <property type="term" value="P:cell division"/>
    <property type="evidence" value="ECO:0007669"/>
    <property type="project" value="UniProtKB-KW"/>
</dbReference>
<evidence type="ECO:0000256" key="7">
    <source>
        <dbReference type="ARBA" id="ARBA00022618"/>
    </source>
</evidence>
<dbReference type="GO" id="GO:0007076">
    <property type="term" value="P:mitotic chromosome condensation"/>
    <property type="evidence" value="ECO:0007669"/>
    <property type="project" value="InterPro"/>
</dbReference>
<keyword evidence="5" id="KW-0158">Chromosome</keyword>
<name>D5A927_PICSI</name>
<keyword evidence="10" id="KW-0131">Cell cycle</keyword>
<evidence type="ECO:0000256" key="4">
    <source>
        <dbReference type="ARBA" id="ARBA00016065"/>
    </source>
</evidence>
<evidence type="ECO:0000313" key="11">
    <source>
        <dbReference type="EMBL" id="ADE76046.1"/>
    </source>
</evidence>
<evidence type="ECO:0000256" key="8">
    <source>
        <dbReference type="ARBA" id="ARBA00022776"/>
    </source>
</evidence>
<reference evidence="11" key="1">
    <citation type="submission" date="2010-04" db="EMBL/GenBank/DDBJ databases">
        <authorList>
            <person name="Reid K.E."/>
            <person name="Liao N."/>
            <person name="Chan S."/>
            <person name="Docking R."/>
            <person name="Taylor G."/>
            <person name="Moore R."/>
            <person name="Mayo M."/>
            <person name="Munro S."/>
            <person name="King J."/>
            <person name="Yanchuk A."/>
            <person name="Holt R."/>
            <person name="Jones S."/>
            <person name="Marra M."/>
            <person name="Ritland C.E."/>
            <person name="Ritland K."/>
            <person name="Bohlmann J."/>
        </authorList>
    </citation>
    <scope>NUCLEOTIDE SEQUENCE</scope>
    <source>
        <tissue evidence="11">Buds collected with no treatment. Collection October 2007</tissue>
    </source>
</reference>
<dbReference type="AlphaFoldDB" id="D5A927"/>
<organism evidence="11">
    <name type="scientific">Picea sitchensis</name>
    <name type="common">Sitka spruce</name>
    <name type="synonym">Pinus sitchensis</name>
    <dbReference type="NCBI Taxonomy" id="3332"/>
    <lineage>
        <taxon>Eukaryota</taxon>
        <taxon>Viridiplantae</taxon>
        <taxon>Streptophyta</taxon>
        <taxon>Embryophyta</taxon>
        <taxon>Tracheophyta</taxon>
        <taxon>Spermatophyta</taxon>
        <taxon>Pinopsida</taxon>
        <taxon>Pinidae</taxon>
        <taxon>Conifers I</taxon>
        <taxon>Pinales</taxon>
        <taxon>Pinaceae</taxon>
        <taxon>Picea</taxon>
    </lineage>
</organism>
<dbReference type="GO" id="GO:0000796">
    <property type="term" value="C:condensin complex"/>
    <property type="evidence" value="ECO:0007669"/>
    <property type="project" value="InterPro"/>
</dbReference>
<dbReference type="GO" id="GO:0003682">
    <property type="term" value="F:chromatin binding"/>
    <property type="evidence" value="ECO:0007669"/>
    <property type="project" value="TreeGrafter"/>
</dbReference>
<evidence type="ECO:0000256" key="9">
    <source>
        <dbReference type="ARBA" id="ARBA00023067"/>
    </source>
</evidence>
<evidence type="ECO:0000256" key="10">
    <source>
        <dbReference type="ARBA" id="ARBA00023306"/>
    </source>
</evidence>
<dbReference type="Pfam" id="PF05786">
    <property type="entry name" value="Cnd2"/>
    <property type="match status" value="1"/>
</dbReference>
<comment type="subcellular location">
    <subcellularLocation>
        <location evidence="1">Chromosome</location>
    </subcellularLocation>
    <subcellularLocation>
        <location evidence="2">Cytoplasm</location>
    </subcellularLocation>
</comment>
<keyword evidence="6" id="KW-0963">Cytoplasm</keyword>
<keyword evidence="8" id="KW-0498">Mitosis</keyword>
<dbReference type="InterPro" id="IPR022816">
    <property type="entry name" value="Condensin_barren_su2"/>
</dbReference>
<dbReference type="GO" id="GO:0005737">
    <property type="term" value="C:cytoplasm"/>
    <property type="evidence" value="ECO:0007669"/>
    <property type="project" value="UniProtKB-SubCell"/>
</dbReference>
<dbReference type="EMBL" id="BT122678">
    <property type="protein sequence ID" value="ADE76046.1"/>
    <property type="molecule type" value="mRNA"/>
</dbReference>
<evidence type="ECO:0000256" key="2">
    <source>
        <dbReference type="ARBA" id="ARBA00004496"/>
    </source>
</evidence>
<keyword evidence="9" id="KW-0226">DNA condensation</keyword>
<proteinExistence type="evidence at transcript level"/>
<comment type="similarity">
    <text evidence="3">Belongs to the CND2 (condensin subunit 2) family.</text>
</comment>
<dbReference type="PANTHER" id="PTHR13108:SF9">
    <property type="entry name" value="CONDENSIN COMPLEX SUBUNIT 2"/>
    <property type="match status" value="1"/>
</dbReference>
<evidence type="ECO:0000256" key="6">
    <source>
        <dbReference type="ARBA" id="ARBA00022490"/>
    </source>
</evidence>
<protein>
    <recommendedName>
        <fullName evidence="4">Condensin complex subunit 2</fullName>
    </recommendedName>
</protein>
<dbReference type="PANTHER" id="PTHR13108">
    <property type="entry name" value="CONDENSIN COMPLEX SUBUNIT 2"/>
    <property type="match status" value="1"/>
</dbReference>